<feature type="domain" description="DUF4116" evidence="1">
    <location>
        <begin position="137"/>
        <end position="185"/>
    </location>
</feature>
<dbReference type="VEuPathDB" id="AmoebaDB:FDP41_001597"/>
<sequence length="497" mass="57789">MLKRTHENEYDPSTKKIKHKKGVCFASKKLLEDKTFILEALKYDPDTLKIVEKDIVDSEILRQAAQYPFNISIEAFPAFDELTNDKKFILTIVKRAGYVLKYASLEVRNDRDREIVQEALKQNAIAFSLASTSLKKDRELVLEAVKYNTSVFKYTSPELKNDKEFVLKIVHQNGETLQFASQQLREDPEILLKAVEQNASIIGISPAAEFDRMQLLNLYVGYDASDGIPERLKKDYKFLLELSKYNGYALKFLPQEFKNNRPFVLELIQRDGCALQYASEALRNDRDLVLEAVRNDGEALINVENMFKNDREIVLIAIKQQGELLHYASSELQADREIALEAVKNNPEAIRFVSIDADFFKEIALQVVTKYPYCIQHIPEQLTRDRQFIWEALNRNIEVFDFIESYSVFKDTEFFFRVLDLEVGVMGALNQDRLIDKEFILKCVKKNGYALSYAGLLLQFDNDLIMEAMKQNGYVDFYDDEWYKKRMEYCYNGCFIP</sequence>
<dbReference type="GeneID" id="68108815"/>
<dbReference type="AlphaFoldDB" id="A0A6A5BY57"/>
<dbReference type="Proteomes" id="UP000444721">
    <property type="component" value="Unassembled WGS sequence"/>
</dbReference>
<feature type="domain" description="DUF4116" evidence="1">
    <location>
        <begin position="310"/>
        <end position="354"/>
    </location>
</feature>
<gene>
    <name evidence="2" type="ORF">FDP41_001597</name>
</gene>
<dbReference type="InterPro" id="IPR025197">
    <property type="entry name" value="DUF4116"/>
</dbReference>
<keyword evidence="3" id="KW-1185">Reference proteome</keyword>
<dbReference type="Pfam" id="PF13475">
    <property type="entry name" value="DUF4116"/>
    <property type="match status" value="6"/>
</dbReference>
<dbReference type="EMBL" id="VFQX01000027">
    <property type="protein sequence ID" value="KAF0979254.1"/>
    <property type="molecule type" value="Genomic_DNA"/>
</dbReference>
<accession>A0A6A5BY57</accession>
<evidence type="ECO:0000259" key="1">
    <source>
        <dbReference type="Pfam" id="PF13475"/>
    </source>
</evidence>
<dbReference type="RefSeq" id="XP_044563967.1">
    <property type="nucleotide sequence ID" value="XM_044704698.1"/>
</dbReference>
<feature type="domain" description="DUF4116" evidence="1">
    <location>
        <begin position="361"/>
        <end position="403"/>
    </location>
</feature>
<evidence type="ECO:0000313" key="3">
    <source>
        <dbReference type="Proteomes" id="UP000444721"/>
    </source>
</evidence>
<name>A0A6A5BY57_NAEFO</name>
<evidence type="ECO:0000313" key="2">
    <source>
        <dbReference type="EMBL" id="KAF0979254.1"/>
    </source>
</evidence>
<feature type="domain" description="DUF4116" evidence="1">
    <location>
        <begin position="260"/>
        <end position="307"/>
    </location>
</feature>
<dbReference type="VEuPathDB" id="AmoebaDB:NfTy_054020"/>
<dbReference type="VEuPathDB" id="AmoebaDB:NF0039860"/>
<feature type="domain" description="DUF4116" evidence="1">
    <location>
        <begin position="85"/>
        <end position="135"/>
    </location>
</feature>
<proteinExistence type="predicted"/>
<reference evidence="2 3" key="1">
    <citation type="journal article" date="2019" name="Sci. Rep.">
        <title>Nanopore sequencing improves the draft genome of the human pathogenic amoeba Naegleria fowleri.</title>
        <authorList>
            <person name="Liechti N."/>
            <person name="Schurch N."/>
            <person name="Bruggmann R."/>
            <person name="Wittwer M."/>
        </authorList>
    </citation>
    <scope>NUCLEOTIDE SEQUENCE [LARGE SCALE GENOMIC DNA]</scope>
    <source>
        <strain evidence="2 3">ATCC 30894</strain>
    </source>
</reference>
<protein>
    <recommendedName>
        <fullName evidence="1">DUF4116 domain-containing protein</fullName>
    </recommendedName>
</protein>
<feature type="domain" description="DUF4116" evidence="1">
    <location>
        <begin position="436"/>
        <end position="475"/>
    </location>
</feature>
<comment type="caution">
    <text evidence="2">The sequence shown here is derived from an EMBL/GenBank/DDBJ whole genome shotgun (WGS) entry which is preliminary data.</text>
</comment>
<organism evidence="2 3">
    <name type="scientific">Naegleria fowleri</name>
    <name type="common">Brain eating amoeba</name>
    <dbReference type="NCBI Taxonomy" id="5763"/>
    <lineage>
        <taxon>Eukaryota</taxon>
        <taxon>Discoba</taxon>
        <taxon>Heterolobosea</taxon>
        <taxon>Tetramitia</taxon>
        <taxon>Eutetramitia</taxon>
        <taxon>Vahlkampfiidae</taxon>
        <taxon>Naegleria</taxon>
    </lineage>
</organism>